<dbReference type="CTD" id="8995"/>
<keyword evidence="12" id="KW-0325">Glycoprotein</keyword>
<evidence type="ECO:0000313" key="20">
    <source>
        <dbReference type="Proteomes" id="UP000472240"/>
    </source>
</evidence>
<keyword evidence="8 16" id="KW-1133">Transmembrane helix</keyword>
<reference evidence="19" key="5">
    <citation type="submission" date="2025-05" db="UniProtKB">
        <authorList>
            <consortium name="Ensembl"/>
        </authorList>
    </citation>
    <scope>IDENTIFICATION</scope>
</reference>
<comment type="subcellular location">
    <subcellularLocation>
        <location evidence="1">Cell membrane</location>
        <topology evidence="1">Single-pass type II membrane protein</topology>
    </subcellularLocation>
</comment>
<keyword evidence="7" id="KW-0735">Signal-anchor</keyword>
<accession>A0A671EZS4</accession>
<evidence type="ECO:0000256" key="11">
    <source>
        <dbReference type="ARBA" id="ARBA00023157"/>
    </source>
</evidence>
<dbReference type="GO" id="GO:0005886">
    <property type="term" value="C:plasma membrane"/>
    <property type="evidence" value="ECO:0007669"/>
    <property type="project" value="UniProtKB-SubCell"/>
</dbReference>
<dbReference type="GeneID" id="117014871"/>
<reference evidence="19 20" key="1">
    <citation type="journal article" date="2015" name="Annu Rev Anim Biosci">
        <title>The Genome 10K Project: a way forward.</title>
        <authorList>
            <person name="Koepfli K.P."/>
            <person name="Paten B."/>
            <person name="O'Brien S.J."/>
            <person name="Koepfli K.P."/>
            <person name="Paten B."/>
            <person name="Antunes A."/>
            <person name="Belov K."/>
            <person name="Bustamante C."/>
            <person name="Castoe T.A."/>
            <person name="Clawson H."/>
            <person name="Crawford A.J."/>
            <person name="Diekhans M."/>
            <person name="Distel D."/>
            <person name="Durbin R."/>
            <person name="Earl D."/>
            <person name="Fujita M.K."/>
            <person name="Gamble T."/>
            <person name="Georges A."/>
            <person name="Gemmell N."/>
            <person name="Gilbert M.T."/>
            <person name="Graves J.M."/>
            <person name="Green R.E."/>
            <person name="Hickey G."/>
            <person name="Jarvis E.D."/>
            <person name="Johnson W."/>
            <person name="Komissarov A."/>
            <person name="Korf I."/>
            <person name="Kuhn R."/>
            <person name="Larkin D.M."/>
            <person name="Lewin H."/>
            <person name="Lopez J.V."/>
            <person name="Ma J."/>
            <person name="Marques-Bonet T."/>
            <person name="Miller W."/>
            <person name="Murphy R."/>
            <person name="Pevzner P."/>
            <person name="Shapiro B."/>
            <person name="Steiner C."/>
            <person name="Tamazian G."/>
            <person name="Venkatesh B."/>
            <person name="Wang J."/>
            <person name="Wayne R."/>
            <person name="Wiley E."/>
            <person name="Yang H."/>
            <person name="Zhang G."/>
            <person name="Haussler D."/>
            <person name="Ryder O."/>
            <person name="O'Brien S.J."/>
        </authorList>
    </citation>
    <scope>NUCLEOTIDE SEQUENCE</scope>
</reference>
<evidence type="ECO:0000256" key="2">
    <source>
        <dbReference type="ARBA" id="ARBA00008670"/>
    </source>
</evidence>
<evidence type="ECO:0000256" key="10">
    <source>
        <dbReference type="ARBA" id="ARBA00023136"/>
    </source>
</evidence>
<dbReference type="KEGG" id="rfq:117014871"/>
<dbReference type="PANTHER" id="PTHR15267">
    <property type="entry name" value="TUMOR NECROSIS FACTOR LIGAND SUPERFAMILY MEMBER 18"/>
    <property type="match status" value="1"/>
</dbReference>
<evidence type="ECO:0000256" key="13">
    <source>
        <dbReference type="ARBA" id="ARBA00059256"/>
    </source>
</evidence>
<evidence type="ECO:0000256" key="14">
    <source>
        <dbReference type="ARBA" id="ARBA00074590"/>
    </source>
</evidence>
<dbReference type="InterPro" id="IPR006052">
    <property type="entry name" value="TNF_dom"/>
</dbReference>
<dbReference type="OMA" id="YKEPAPF"/>
<dbReference type="PROSITE" id="PS50049">
    <property type="entry name" value="THD_2"/>
    <property type="match status" value="1"/>
</dbReference>
<keyword evidence="20" id="KW-1185">Reference proteome</keyword>
<keyword evidence="4" id="KW-0202">Cytokine</keyword>
<keyword evidence="10 16" id="KW-0472">Membrane</keyword>
<dbReference type="RefSeq" id="XP_032949037.1">
    <property type="nucleotide sequence ID" value="XM_033093146.1"/>
</dbReference>
<dbReference type="GO" id="GO:0005125">
    <property type="term" value="F:cytokine activity"/>
    <property type="evidence" value="ECO:0007669"/>
    <property type="project" value="UniProtKB-KW"/>
</dbReference>
<evidence type="ECO:0000256" key="4">
    <source>
        <dbReference type="ARBA" id="ARBA00022514"/>
    </source>
</evidence>
<organism evidence="19 20">
    <name type="scientific">Rhinolophus ferrumequinum</name>
    <name type="common">Greater horseshoe bat</name>
    <dbReference type="NCBI Taxonomy" id="59479"/>
    <lineage>
        <taxon>Eukaryota</taxon>
        <taxon>Metazoa</taxon>
        <taxon>Chordata</taxon>
        <taxon>Craniata</taxon>
        <taxon>Vertebrata</taxon>
        <taxon>Euteleostomi</taxon>
        <taxon>Mammalia</taxon>
        <taxon>Eutheria</taxon>
        <taxon>Laurasiatheria</taxon>
        <taxon>Chiroptera</taxon>
        <taxon>Yinpterochiroptera</taxon>
        <taxon>Rhinolophoidea</taxon>
        <taxon>Rhinolophidae</taxon>
        <taxon>Rhinolophinae</taxon>
        <taxon>Rhinolophus</taxon>
    </lineage>
</organism>
<name>A0A671EZS4_RHIFE</name>
<keyword evidence="5 16" id="KW-0812">Transmembrane</keyword>
<dbReference type="GO" id="GO:0005615">
    <property type="term" value="C:extracellular space"/>
    <property type="evidence" value="ECO:0007669"/>
    <property type="project" value="UniProtKB-KW"/>
</dbReference>
<evidence type="ECO:0000256" key="8">
    <source>
        <dbReference type="ARBA" id="ARBA00022989"/>
    </source>
</evidence>
<evidence type="ECO:0000256" key="1">
    <source>
        <dbReference type="ARBA" id="ARBA00004401"/>
    </source>
</evidence>
<evidence type="ECO:0000313" key="21">
    <source>
        <dbReference type="Proteomes" id="UP000585614"/>
    </source>
</evidence>
<dbReference type="GO" id="GO:0002250">
    <property type="term" value="P:adaptive immune response"/>
    <property type="evidence" value="ECO:0007669"/>
    <property type="project" value="UniProtKB-KW"/>
</dbReference>
<keyword evidence="11" id="KW-1015">Disulfide bond</keyword>
<dbReference type="Proteomes" id="UP000585614">
    <property type="component" value="Unassembled WGS sequence"/>
</dbReference>
<feature type="transmembrane region" description="Helical" evidence="16">
    <location>
        <begin position="27"/>
        <end position="52"/>
    </location>
</feature>
<keyword evidence="9" id="KW-1064">Adaptive immunity</keyword>
<dbReference type="AlphaFoldDB" id="A0A671EZS4"/>
<proteinExistence type="inferred from homology"/>
<reference evidence="19 20" key="3">
    <citation type="submission" date="2018-12" db="EMBL/GenBank/DDBJ databases">
        <title>G10K-VGP greater horseshoe bat female genome, primary haplotype.</title>
        <authorList>
            <person name="Teeling E."/>
            <person name="Myers G."/>
            <person name="Vernes S."/>
            <person name="Pippel M."/>
            <person name="Winkler S."/>
            <person name="Fedrigo O."/>
            <person name="Rhie A."/>
            <person name="Koren S."/>
            <person name="Phillippy A."/>
            <person name="Lewin H."/>
            <person name="Damas J."/>
            <person name="Howe K."/>
            <person name="Mountcastle J."/>
            <person name="Jarvis E.D."/>
        </authorList>
    </citation>
    <scope>NUCLEOTIDE SEQUENCE [LARGE SCALE GENOMIC DNA]</scope>
</reference>
<protein>
    <recommendedName>
        <fullName evidence="14">Tumor necrosis factor ligand superfamily member 18</fullName>
    </recommendedName>
    <alternativeName>
        <fullName evidence="15">Glucocorticoid-induced TNF-related ligand</fullName>
    </alternativeName>
</protein>
<dbReference type="SUPFAM" id="SSF49842">
    <property type="entry name" value="TNF-like"/>
    <property type="match status" value="1"/>
</dbReference>
<dbReference type="InterPro" id="IPR008983">
    <property type="entry name" value="Tumour_necrosis_fac-like_dom"/>
</dbReference>
<evidence type="ECO:0000256" key="7">
    <source>
        <dbReference type="ARBA" id="ARBA00022968"/>
    </source>
</evidence>
<evidence type="ECO:0000256" key="9">
    <source>
        <dbReference type="ARBA" id="ARBA00023130"/>
    </source>
</evidence>
<dbReference type="EMBL" id="JACAGC010000021">
    <property type="protein sequence ID" value="KAF6293929.1"/>
    <property type="molecule type" value="Genomic_DNA"/>
</dbReference>
<comment type="function">
    <text evidence="13">Cytokine that binds to TNFRSF18/AITR/GITR. Regulates T-cell responses. Can function as costimulator and lower the threshold for T-cell activation and T-cell proliferation. Important for interactions between activated T-lymphocytes and endothelial cells. Mediates activation of NF-kappa-B. Triggers increased phosphorylation of STAT1 and up-regulates expression of VCAM1 and ICAM1. Promotes leukocyte adhesion to endothelial cells. Regulates migration of monocytes from the splenic reservoir to sites of inflammation.</text>
</comment>
<dbReference type="OrthoDB" id="9096520at2759"/>
<reference evidence="18 21" key="4">
    <citation type="journal article" date="2020" name="Nature">
        <title>Six reference-quality genomes reveal evolution of bat adaptations.</title>
        <authorList>
            <person name="Jebb D."/>
            <person name="Huang Z."/>
            <person name="Pippel M."/>
            <person name="Hughes G.M."/>
            <person name="Lavrichenko K."/>
            <person name="Devanna P."/>
            <person name="Winkler S."/>
            <person name="Jermiin L.S."/>
            <person name="Skirmuntt E.C."/>
            <person name="Katzourakis A."/>
            <person name="Burkitt-Gray L."/>
            <person name="Ray D.A."/>
            <person name="Sullivan K.A.M."/>
            <person name="Roscito J.G."/>
            <person name="Kirilenko B.M."/>
            <person name="Davalos L.M."/>
            <person name="Corthals A.P."/>
            <person name="Power M.L."/>
            <person name="Jones G."/>
            <person name="Ransome R.D."/>
            <person name="Dechmann D.K.N."/>
            <person name="Locatelli A.G."/>
            <person name="Puechmaille S.J."/>
            <person name="Fedrigo O."/>
            <person name="Jarvis E.D."/>
            <person name="Hiller M."/>
            <person name="Vernes S.C."/>
            <person name="Myers E.W."/>
            <person name="Teeling E.C."/>
        </authorList>
    </citation>
    <scope>NUCLEOTIDE SEQUENCE [LARGE SCALE GENOMIC DNA]</scope>
    <source>
        <strain evidence="18">MRhiFer1</strain>
        <tissue evidence="18">Lung</tissue>
    </source>
</reference>
<dbReference type="GO" id="GO:0009986">
    <property type="term" value="C:cell surface"/>
    <property type="evidence" value="ECO:0007669"/>
    <property type="project" value="TreeGrafter"/>
</dbReference>
<evidence type="ECO:0000313" key="18">
    <source>
        <dbReference type="EMBL" id="KAF6293929.1"/>
    </source>
</evidence>
<comment type="similarity">
    <text evidence="2">Belongs to the tumor necrosis factor family.</text>
</comment>
<keyword evidence="6" id="KW-0391">Immunity</keyword>
<dbReference type="FunFam" id="2.60.120.40:FF:000026">
    <property type="entry name" value="Tumor necrosis factor ligand superfamily member 18"/>
    <property type="match status" value="1"/>
</dbReference>
<dbReference type="GO" id="GO:0042129">
    <property type="term" value="P:regulation of T cell proliferation"/>
    <property type="evidence" value="ECO:0007669"/>
    <property type="project" value="TreeGrafter"/>
</dbReference>
<dbReference type="InterPro" id="IPR042380">
    <property type="entry name" value="TNFSF18"/>
</dbReference>
<dbReference type="GO" id="GO:0045785">
    <property type="term" value="P:positive regulation of cell adhesion"/>
    <property type="evidence" value="ECO:0007669"/>
    <property type="project" value="Ensembl"/>
</dbReference>
<dbReference type="GO" id="GO:0033209">
    <property type="term" value="P:tumor necrosis factor-mediated signaling pathway"/>
    <property type="evidence" value="ECO:0007669"/>
    <property type="project" value="InterPro"/>
</dbReference>
<dbReference type="GeneTree" id="ENSGT00390000002560"/>
<feature type="domain" description="THD" evidence="17">
    <location>
        <begin position="46"/>
        <end position="171"/>
    </location>
</feature>
<gene>
    <name evidence="19" type="primary">TNFSF18</name>
    <name evidence="18" type="ORF">mRhiFer1_017339</name>
</gene>
<dbReference type="GO" id="GO:0005164">
    <property type="term" value="F:tumor necrosis factor receptor binding"/>
    <property type="evidence" value="ECO:0007669"/>
    <property type="project" value="InterPro"/>
</dbReference>
<dbReference type="GO" id="GO:0060255">
    <property type="term" value="P:regulation of macromolecule metabolic process"/>
    <property type="evidence" value="ECO:0007669"/>
    <property type="project" value="UniProtKB-ARBA"/>
</dbReference>
<dbReference type="GO" id="GO:0042802">
    <property type="term" value="F:identical protein binding"/>
    <property type="evidence" value="ECO:0007669"/>
    <property type="project" value="Ensembl"/>
</dbReference>
<keyword evidence="3" id="KW-1003">Cell membrane</keyword>
<evidence type="ECO:0000259" key="17">
    <source>
        <dbReference type="PROSITE" id="PS50049"/>
    </source>
</evidence>
<evidence type="ECO:0000313" key="19">
    <source>
        <dbReference type="Ensembl" id="ENSRFEP00010018856.1"/>
    </source>
</evidence>
<evidence type="ECO:0000256" key="16">
    <source>
        <dbReference type="SAM" id="Phobius"/>
    </source>
</evidence>
<sequence length="178" mass="20302">MSLRHMENMALHHSSPPGAQRTSWKPWILYSTIIFFLLLCSFSTLVFTLLPFKTVNEHCAAKFGPLPSKWQTTSHEPPCVDEIADWKLKIRQSGLYLIYVQVAPNTTYNEPAPFEVRLYKNEGIIQTLTNNAAIQNVGGTYELHAGDTIDLMFNSEHQVLKNNTYWGIFLIANPQFIS</sequence>
<dbReference type="PANTHER" id="PTHR15267:SF1">
    <property type="entry name" value="TUMOR NECROSIS FACTOR LIGAND SUPERFAMILY MEMBER 18"/>
    <property type="match status" value="1"/>
</dbReference>
<dbReference type="Gene3D" id="2.60.120.40">
    <property type="match status" value="1"/>
</dbReference>
<evidence type="ECO:0000256" key="5">
    <source>
        <dbReference type="ARBA" id="ARBA00022692"/>
    </source>
</evidence>
<evidence type="ECO:0000256" key="6">
    <source>
        <dbReference type="ARBA" id="ARBA00022859"/>
    </source>
</evidence>
<dbReference type="GO" id="GO:0080090">
    <property type="term" value="P:regulation of primary metabolic process"/>
    <property type="evidence" value="ECO:0007669"/>
    <property type="project" value="UniProtKB-ARBA"/>
</dbReference>
<evidence type="ECO:0000256" key="12">
    <source>
        <dbReference type="ARBA" id="ARBA00023180"/>
    </source>
</evidence>
<dbReference type="GO" id="GO:0002687">
    <property type="term" value="P:positive regulation of leukocyte migration"/>
    <property type="evidence" value="ECO:0007669"/>
    <property type="project" value="Ensembl"/>
</dbReference>
<evidence type="ECO:0000256" key="3">
    <source>
        <dbReference type="ARBA" id="ARBA00022475"/>
    </source>
</evidence>
<dbReference type="Proteomes" id="UP000472240">
    <property type="component" value="Chromosome 22"/>
</dbReference>
<evidence type="ECO:0000256" key="15">
    <source>
        <dbReference type="ARBA" id="ARBA00078193"/>
    </source>
</evidence>
<reference evidence="19 20" key="2">
    <citation type="journal article" date="2018" name="Annu Rev Anim Biosci">
        <title>Bat Biology, Genomes, and the Bat1K Project: To Generate Chromosome-Level Genomes for All Living Bat Species.</title>
        <authorList>
            <person name="Teeling E.C."/>
            <person name="Vernes S.C."/>
            <person name="Davalos L.M."/>
            <person name="Ray D.A."/>
            <person name="Gilbert M.T.P."/>
            <person name="Myers E."/>
        </authorList>
    </citation>
    <scope>NUCLEOTIDE SEQUENCE</scope>
</reference>
<dbReference type="GO" id="GO:0002309">
    <property type="term" value="P:T cell proliferation involved in immune response"/>
    <property type="evidence" value="ECO:0007669"/>
    <property type="project" value="InterPro"/>
</dbReference>
<dbReference type="Ensembl" id="ENSRFET00010020540.1">
    <property type="protein sequence ID" value="ENSRFEP00010018856.1"/>
    <property type="gene ID" value="ENSRFEG00010012727.1"/>
</dbReference>